<evidence type="ECO:0000259" key="3">
    <source>
        <dbReference type="Pfam" id="PF08338"/>
    </source>
</evidence>
<keyword evidence="5" id="KW-1185">Reference proteome</keyword>
<comment type="similarity">
    <text evidence="1">Belongs to the NAD(P)-dependent epimerase/dehydratase family. SDR39U1 subfamily.</text>
</comment>
<evidence type="ECO:0000256" key="1">
    <source>
        <dbReference type="ARBA" id="ARBA00009353"/>
    </source>
</evidence>
<dbReference type="InterPro" id="IPR010099">
    <property type="entry name" value="SDR39U1"/>
</dbReference>
<feature type="domain" description="NAD-dependent epimerase/dehydratase" evidence="2">
    <location>
        <begin position="3"/>
        <end position="212"/>
    </location>
</feature>
<reference evidence="4 5" key="1">
    <citation type="submission" date="2016-10" db="EMBL/GenBank/DDBJ databases">
        <authorList>
            <person name="de Groot N.N."/>
        </authorList>
    </citation>
    <scope>NUCLEOTIDE SEQUENCE [LARGE SCALE GENOMIC DNA]</scope>
    <source>
        <strain evidence="4 5">DSM 44945</strain>
    </source>
</reference>
<dbReference type="AlphaFoldDB" id="A0A1I2N5I7"/>
<proteinExistence type="inferred from homology"/>
<evidence type="ECO:0000313" key="4">
    <source>
        <dbReference type="EMBL" id="SFF98370.1"/>
    </source>
</evidence>
<evidence type="ECO:0008006" key="6">
    <source>
        <dbReference type="Google" id="ProtNLM"/>
    </source>
</evidence>
<evidence type="ECO:0000259" key="2">
    <source>
        <dbReference type="Pfam" id="PF01370"/>
    </source>
</evidence>
<dbReference type="Pfam" id="PF01370">
    <property type="entry name" value="Epimerase"/>
    <property type="match status" value="1"/>
</dbReference>
<evidence type="ECO:0000313" key="5">
    <source>
        <dbReference type="Proteomes" id="UP000198661"/>
    </source>
</evidence>
<dbReference type="OrthoDB" id="9801773at2"/>
<organism evidence="4 5">
    <name type="scientific">Planifilum fulgidum</name>
    <dbReference type="NCBI Taxonomy" id="201973"/>
    <lineage>
        <taxon>Bacteria</taxon>
        <taxon>Bacillati</taxon>
        <taxon>Bacillota</taxon>
        <taxon>Bacilli</taxon>
        <taxon>Bacillales</taxon>
        <taxon>Thermoactinomycetaceae</taxon>
        <taxon>Planifilum</taxon>
    </lineage>
</organism>
<gene>
    <name evidence="4" type="ORF">SAMN04488025_11129</name>
</gene>
<dbReference type="PANTHER" id="PTHR11092">
    <property type="entry name" value="SUGAR NUCLEOTIDE EPIMERASE RELATED"/>
    <property type="match status" value="1"/>
</dbReference>
<name>A0A1I2N5I7_9BACL</name>
<dbReference type="NCBIfam" id="TIGR01777">
    <property type="entry name" value="yfcH"/>
    <property type="match status" value="1"/>
</dbReference>
<dbReference type="Gene3D" id="3.40.50.720">
    <property type="entry name" value="NAD(P)-binding Rossmann-like Domain"/>
    <property type="match status" value="1"/>
</dbReference>
<protein>
    <recommendedName>
        <fullName evidence="6">TIGR01777 family protein</fullName>
    </recommendedName>
</protein>
<dbReference type="EMBL" id="FOOK01000011">
    <property type="protein sequence ID" value="SFF98370.1"/>
    <property type="molecule type" value="Genomic_DNA"/>
</dbReference>
<dbReference type="Proteomes" id="UP000198661">
    <property type="component" value="Unassembled WGS sequence"/>
</dbReference>
<dbReference type="InterPro" id="IPR036291">
    <property type="entry name" value="NAD(P)-bd_dom_sf"/>
</dbReference>
<dbReference type="SUPFAM" id="SSF51735">
    <property type="entry name" value="NAD(P)-binding Rossmann-fold domains"/>
    <property type="match status" value="1"/>
</dbReference>
<dbReference type="PANTHER" id="PTHR11092:SF0">
    <property type="entry name" value="EPIMERASE FAMILY PROTEIN SDR39U1"/>
    <property type="match status" value="1"/>
</dbReference>
<sequence length="296" mass="32482">MRIVITGSTGLVGTRLAEFFQEEGRQVLRLVRKSGRGEPGTAYWQPETGEIDAEALEGADVLIHLAGKSINGRWTKRRKEEILLSRTRGTRLIAETLAALKRPPGVFLCASGIGTTREGGREVDEKDSAGSGFLSGVIKEWEKATVPAKEAGIRVVNMRFGMVLSPRGGALKRMLPAYKLGLGGRLGHGRQWMSWVALEEIPHVVRFLIERDEVAGPVNVVSPNPVSNAEFIRALGGALRRPVAFPVPAFAVKLMFGEMGEELLLWGNRAIPKKLLEVGYSFRYPDLEKALREMLG</sequence>
<dbReference type="Pfam" id="PF08338">
    <property type="entry name" value="DUF1731"/>
    <property type="match status" value="1"/>
</dbReference>
<dbReference type="InterPro" id="IPR013549">
    <property type="entry name" value="DUF1731"/>
</dbReference>
<accession>A0A1I2N5I7</accession>
<dbReference type="InterPro" id="IPR001509">
    <property type="entry name" value="Epimerase_deHydtase"/>
</dbReference>
<feature type="domain" description="DUF1731" evidence="3">
    <location>
        <begin position="247"/>
        <end position="293"/>
    </location>
</feature>
<dbReference type="RefSeq" id="WP_092037702.1">
    <property type="nucleotide sequence ID" value="NZ_FOOK01000011.1"/>
</dbReference>
<dbReference type="STRING" id="201973.SAMN04488025_11129"/>